<dbReference type="GO" id="GO:0018189">
    <property type="term" value="P:pyrroloquinoline quinone biosynthetic process"/>
    <property type="evidence" value="ECO:0007669"/>
    <property type="project" value="UniProtKB-UniRule"/>
</dbReference>
<dbReference type="HAMAP" id="MF_00653">
    <property type="entry name" value="PQQ_syn_PqqB"/>
    <property type="match status" value="1"/>
</dbReference>
<dbReference type="AlphaFoldDB" id="A0A364NPK5"/>
<dbReference type="OrthoDB" id="9778305at2"/>
<comment type="similarity">
    <text evidence="2 7">Belongs to the PqqB family.</text>
</comment>
<dbReference type="Gene3D" id="3.60.15.10">
    <property type="entry name" value="Ribonuclease Z/Hydroxyacylglutathione hydrolase-like"/>
    <property type="match status" value="1"/>
</dbReference>
<dbReference type="PANTHER" id="PTHR42663:SF7">
    <property type="entry name" value="COENZYME PQQ SYNTHESIS PROTEIN B"/>
    <property type="match status" value="1"/>
</dbReference>
<evidence type="ECO:0000313" key="10">
    <source>
        <dbReference type="Proteomes" id="UP000250744"/>
    </source>
</evidence>
<evidence type="ECO:0000259" key="8">
    <source>
        <dbReference type="Pfam" id="PF12706"/>
    </source>
</evidence>
<evidence type="ECO:0000256" key="4">
    <source>
        <dbReference type="ARBA" id="ARBA00022448"/>
    </source>
</evidence>
<evidence type="ECO:0000256" key="1">
    <source>
        <dbReference type="ARBA" id="ARBA00004886"/>
    </source>
</evidence>
<feature type="domain" description="Metallo-beta-lactamase" evidence="8">
    <location>
        <begin position="50"/>
        <end position="273"/>
    </location>
</feature>
<evidence type="ECO:0000313" key="9">
    <source>
        <dbReference type="EMBL" id="RAU19026.1"/>
    </source>
</evidence>
<dbReference type="PANTHER" id="PTHR42663">
    <property type="entry name" value="HYDROLASE C777.06C-RELATED-RELATED"/>
    <property type="match status" value="1"/>
</dbReference>
<evidence type="ECO:0000256" key="6">
    <source>
        <dbReference type="ARBA" id="ARBA00030966"/>
    </source>
</evidence>
<dbReference type="InterPro" id="IPR011842">
    <property type="entry name" value="PQQ_synth_PqqB"/>
</dbReference>
<sequence>MHIQILGSAAGGGFPQWNCNCSNCNGFRKGTLKAQARTQSSIAVSADGERWILFNASPDIRAQLSAFAPMQPARAVRDTGIHAIVLMDSQIDHTTGLLMLREGCPHQVYCTDRVHKDLSKSFPIFTMLSNWNGGLVHHPIAVDQFSNPFEIAGIEDLELIALPILSSAPPYSPHRLDPHPGDNIAVLIRDKRSGKSLFYAPGLRDIDAALTQVMAEADCLLVDGTLWREDEMAFMGVGDKLGVHMGHLPQSGDGGMIQFLEPLTKPRKILIHINNTNPILIEDSPERAVLDAKGIEVAFDGMQVQL</sequence>
<dbReference type="NCBIfam" id="TIGR02108">
    <property type="entry name" value="PQQ_syn_pqqB"/>
    <property type="match status" value="1"/>
</dbReference>
<dbReference type="Proteomes" id="UP000250744">
    <property type="component" value="Unassembled WGS sequence"/>
</dbReference>
<dbReference type="RefSeq" id="WP_112158413.1">
    <property type="nucleotide sequence ID" value="NZ_QKRX01000003.1"/>
</dbReference>
<dbReference type="UniPathway" id="UPA00539"/>
<keyword evidence="5 7" id="KW-0884">PQQ biosynthesis</keyword>
<protein>
    <recommendedName>
        <fullName evidence="3 7">Coenzyme PQQ synthesis protein B</fullName>
    </recommendedName>
    <alternativeName>
        <fullName evidence="6 7">Pyrroloquinoline quinone biosynthesis protein B</fullName>
    </alternativeName>
</protein>
<evidence type="ECO:0000256" key="7">
    <source>
        <dbReference type="HAMAP-Rule" id="MF_00653"/>
    </source>
</evidence>
<proteinExistence type="inferred from homology"/>
<dbReference type="SUPFAM" id="SSF56281">
    <property type="entry name" value="Metallo-hydrolase/oxidoreductase"/>
    <property type="match status" value="1"/>
</dbReference>
<evidence type="ECO:0000256" key="3">
    <source>
        <dbReference type="ARBA" id="ARBA00015084"/>
    </source>
</evidence>
<comment type="caution">
    <text evidence="9">The sequence shown here is derived from an EMBL/GenBank/DDBJ whole genome shotgun (WGS) entry which is preliminary data.</text>
</comment>
<dbReference type="EMBL" id="QKRX01000003">
    <property type="protein sequence ID" value="RAU19026.1"/>
    <property type="molecule type" value="Genomic_DNA"/>
</dbReference>
<comment type="function">
    <text evidence="7">May be involved in the transport of PQQ or its precursor to the periplasm.</text>
</comment>
<dbReference type="CDD" id="cd16274">
    <property type="entry name" value="PQQB-like_MBL-fold"/>
    <property type="match status" value="1"/>
</dbReference>
<reference evidence="9 10" key="1">
    <citation type="submission" date="2018-06" db="EMBL/GenBank/DDBJ databases">
        <title>Nitrincola tibetense sp. nov., isolated from Lake XuguoCo on Tibetan Plateau.</title>
        <authorList>
            <person name="Xing P."/>
        </authorList>
    </citation>
    <scope>NUCLEOTIDE SEQUENCE [LARGE SCALE GENOMIC DNA]</scope>
    <source>
        <strain evidence="10">xg18</strain>
    </source>
</reference>
<organism evidence="9 10">
    <name type="scientific">Nitrincola tibetensis</name>
    <dbReference type="NCBI Taxonomy" id="2219697"/>
    <lineage>
        <taxon>Bacteria</taxon>
        <taxon>Pseudomonadati</taxon>
        <taxon>Pseudomonadota</taxon>
        <taxon>Gammaproteobacteria</taxon>
        <taxon>Oceanospirillales</taxon>
        <taxon>Oceanospirillaceae</taxon>
        <taxon>Nitrincola</taxon>
    </lineage>
</organism>
<evidence type="ECO:0000256" key="5">
    <source>
        <dbReference type="ARBA" id="ARBA00022905"/>
    </source>
</evidence>
<keyword evidence="10" id="KW-1185">Reference proteome</keyword>
<dbReference type="InterPro" id="IPR036866">
    <property type="entry name" value="RibonucZ/Hydroxyglut_hydro"/>
</dbReference>
<keyword evidence="4 7" id="KW-0813">Transport</keyword>
<dbReference type="Pfam" id="PF12706">
    <property type="entry name" value="Lactamase_B_2"/>
    <property type="match status" value="1"/>
</dbReference>
<accession>A0A364NPK5</accession>
<evidence type="ECO:0000256" key="2">
    <source>
        <dbReference type="ARBA" id="ARBA00008481"/>
    </source>
</evidence>
<gene>
    <name evidence="7" type="primary">pqqB</name>
    <name evidence="9" type="ORF">DN062_06035</name>
</gene>
<dbReference type="InterPro" id="IPR001279">
    <property type="entry name" value="Metallo-B-lactamas"/>
</dbReference>
<comment type="pathway">
    <text evidence="1 7">Cofactor biosynthesis; pyrroloquinoline quinone biosynthesis.</text>
</comment>
<name>A0A364NPK5_9GAMM</name>